<keyword evidence="2" id="KW-0378">Hydrolase</keyword>
<evidence type="ECO:0000313" key="2">
    <source>
        <dbReference type="EMBL" id="MCR8875309.1"/>
    </source>
</evidence>
<evidence type="ECO:0000313" key="3">
    <source>
        <dbReference type="Proteomes" id="UP001204579"/>
    </source>
</evidence>
<feature type="signal peptide" evidence="1">
    <location>
        <begin position="1"/>
        <end position="18"/>
    </location>
</feature>
<organism evidence="2 3">
    <name type="scientific">Phocaeicola barnesiae</name>
    <dbReference type="NCBI Taxonomy" id="376804"/>
    <lineage>
        <taxon>Bacteria</taxon>
        <taxon>Pseudomonadati</taxon>
        <taxon>Bacteroidota</taxon>
        <taxon>Bacteroidia</taxon>
        <taxon>Bacteroidales</taxon>
        <taxon>Bacteroidaceae</taxon>
        <taxon>Phocaeicola</taxon>
    </lineage>
</organism>
<dbReference type="Proteomes" id="UP001204579">
    <property type="component" value="Unassembled WGS sequence"/>
</dbReference>
<dbReference type="AlphaFoldDB" id="A0AAW5NBG7"/>
<keyword evidence="3" id="KW-1185">Reference proteome</keyword>
<protein>
    <submittedName>
        <fullName evidence="2">Alpha/beta hydrolase</fullName>
    </submittedName>
</protein>
<dbReference type="EMBL" id="JANRHJ010000026">
    <property type="protein sequence ID" value="MCR8875309.1"/>
    <property type="molecule type" value="Genomic_DNA"/>
</dbReference>
<accession>A0AAW5NBG7</accession>
<dbReference type="RefSeq" id="WP_258336330.1">
    <property type="nucleotide sequence ID" value="NZ_JANRHJ010000026.1"/>
</dbReference>
<dbReference type="InterPro" id="IPR029058">
    <property type="entry name" value="AB_hydrolase_fold"/>
</dbReference>
<feature type="chain" id="PRO_5043588303" evidence="1">
    <location>
        <begin position="19"/>
        <end position="139"/>
    </location>
</feature>
<name>A0AAW5NBG7_9BACT</name>
<dbReference type="Gene3D" id="3.40.50.1820">
    <property type="entry name" value="alpha/beta hydrolase"/>
    <property type="match status" value="1"/>
</dbReference>
<sequence length="139" mass="15572">MKRIFQLICLLLAANCVAACSNTENDAPLGPIGETPAEEDPDAEHIYLWPEGNMPTETNYTVNNGNYQDDLRAGNIPPTFYTYGTEDPFYRQFIANANAAREAGVQVEEHVLDGWPHGFGVQGEWTTWFDSFLTQIMSH</sequence>
<comment type="caution">
    <text evidence="2">The sequence shown here is derived from an EMBL/GenBank/DDBJ whole genome shotgun (WGS) entry which is preliminary data.</text>
</comment>
<gene>
    <name evidence="2" type="ORF">NW209_15055</name>
</gene>
<dbReference type="SUPFAM" id="SSF53474">
    <property type="entry name" value="alpha/beta-Hydrolases"/>
    <property type="match status" value="1"/>
</dbReference>
<proteinExistence type="predicted"/>
<keyword evidence="1" id="KW-0732">Signal</keyword>
<evidence type="ECO:0000256" key="1">
    <source>
        <dbReference type="SAM" id="SignalP"/>
    </source>
</evidence>
<reference evidence="2 3" key="1">
    <citation type="submission" date="2022-08" db="EMBL/GenBank/DDBJ databases">
        <authorList>
            <person name="Zeman M."/>
            <person name="Kubasova T."/>
        </authorList>
    </citation>
    <scope>NUCLEOTIDE SEQUENCE [LARGE SCALE GENOMIC DNA]</scope>
    <source>
        <strain evidence="2 3">ET62</strain>
    </source>
</reference>
<dbReference type="GO" id="GO:0016787">
    <property type="term" value="F:hydrolase activity"/>
    <property type="evidence" value="ECO:0007669"/>
    <property type="project" value="UniProtKB-KW"/>
</dbReference>